<evidence type="ECO:0000313" key="3">
    <source>
        <dbReference type="EMBL" id="NUW32293.1"/>
    </source>
</evidence>
<dbReference type="GO" id="GO:0006402">
    <property type="term" value="P:mRNA catabolic process"/>
    <property type="evidence" value="ECO:0007669"/>
    <property type="project" value="TreeGrafter"/>
</dbReference>
<dbReference type="Proteomes" id="UP000586042">
    <property type="component" value="Unassembled WGS sequence"/>
</dbReference>
<sequence>MIFRGAIYEIKALPATRDHERQGRRYAVIIESDRFTTSTVTVALTSSSAGPAVYRPEIEFDGTKSRVLTDQIYSVPPSRLGDFKGALEAHEAADLDRALMLKLGLI</sequence>
<dbReference type="AlphaFoldDB" id="A0A7Y6I5X7"/>
<dbReference type="GO" id="GO:0003677">
    <property type="term" value="F:DNA binding"/>
    <property type="evidence" value="ECO:0007669"/>
    <property type="project" value="InterPro"/>
</dbReference>
<dbReference type="RefSeq" id="WP_175589766.1">
    <property type="nucleotide sequence ID" value="NZ_JABWGN010000005.1"/>
</dbReference>
<comment type="similarity">
    <text evidence="1">Belongs to the PemK/MazF family.</text>
</comment>
<dbReference type="PANTHER" id="PTHR33988">
    <property type="entry name" value="ENDORIBONUCLEASE MAZF-RELATED"/>
    <property type="match status" value="1"/>
</dbReference>
<dbReference type="InterPro" id="IPR003477">
    <property type="entry name" value="PemK-like"/>
</dbReference>
<dbReference type="GO" id="GO:0016075">
    <property type="term" value="P:rRNA catabolic process"/>
    <property type="evidence" value="ECO:0007669"/>
    <property type="project" value="TreeGrafter"/>
</dbReference>
<dbReference type="EMBL" id="JABWGN010000005">
    <property type="protein sequence ID" value="NUW32293.1"/>
    <property type="molecule type" value="Genomic_DNA"/>
</dbReference>
<proteinExistence type="inferred from homology"/>
<organism evidence="3 4">
    <name type="scientific">Nonomuraea montanisoli</name>
    <dbReference type="NCBI Taxonomy" id="2741721"/>
    <lineage>
        <taxon>Bacteria</taxon>
        <taxon>Bacillati</taxon>
        <taxon>Actinomycetota</taxon>
        <taxon>Actinomycetes</taxon>
        <taxon>Streptosporangiales</taxon>
        <taxon>Streptosporangiaceae</taxon>
        <taxon>Nonomuraea</taxon>
    </lineage>
</organism>
<dbReference type="PANTHER" id="PTHR33988:SF2">
    <property type="entry name" value="ENDORIBONUCLEASE MAZF"/>
    <property type="match status" value="1"/>
</dbReference>
<gene>
    <name evidence="3" type="ORF">HTZ77_12740</name>
</gene>
<protein>
    <submittedName>
        <fullName evidence="3">Type II toxin-antitoxin system PemK/MazF family toxin</fullName>
    </submittedName>
</protein>
<dbReference type="SUPFAM" id="SSF50118">
    <property type="entry name" value="Cell growth inhibitor/plasmid maintenance toxic component"/>
    <property type="match status" value="1"/>
</dbReference>
<dbReference type="InterPro" id="IPR011067">
    <property type="entry name" value="Plasmid_toxin/cell-grow_inhib"/>
</dbReference>
<accession>A0A7Y6I5X7</accession>
<keyword evidence="2" id="KW-1277">Toxin-antitoxin system</keyword>
<evidence type="ECO:0000256" key="1">
    <source>
        <dbReference type="ARBA" id="ARBA00007521"/>
    </source>
</evidence>
<comment type="caution">
    <text evidence="3">The sequence shown here is derived from an EMBL/GenBank/DDBJ whole genome shotgun (WGS) entry which is preliminary data.</text>
</comment>
<keyword evidence="4" id="KW-1185">Reference proteome</keyword>
<reference evidence="3 4" key="1">
    <citation type="submission" date="2020-06" db="EMBL/GenBank/DDBJ databases">
        <title>Nonomuraea sp. SMC257, a novel actinomycete isolated from soil.</title>
        <authorList>
            <person name="Chanama M."/>
        </authorList>
    </citation>
    <scope>NUCLEOTIDE SEQUENCE [LARGE SCALE GENOMIC DNA]</scope>
    <source>
        <strain evidence="3 4">SMC257</strain>
    </source>
</reference>
<dbReference type="Gene3D" id="2.30.30.110">
    <property type="match status" value="1"/>
</dbReference>
<name>A0A7Y6I5X7_9ACTN</name>
<dbReference type="Pfam" id="PF02452">
    <property type="entry name" value="PemK_toxin"/>
    <property type="match status" value="1"/>
</dbReference>
<evidence type="ECO:0000256" key="2">
    <source>
        <dbReference type="ARBA" id="ARBA00022649"/>
    </source>
</evidence>
<dbReference type="GO" id="GO:0004521">
    <property type="term" value="F:RNA endonuclease activity"/>
    <property type="evidence" value="ECO:0007669"/>
    <property type="project" value="TreeGrafter"/>
</dbReference>
<evidence type="ECO:0000313" key="4">
    <source>
        <dbReference type="Proteomes" id="UP000586042"/>
    </source>
</evidence>